<organism evidence="2">
    <name type="scientific">Noctiluca scintillans</name>
    <name type="common">Sea sparkle</name>
    <name type="synonym">Red tide dinoflagellate</name>
    <dbReference type="NCBI Taxonomy" id="2966"/>
    <lineage>
        <taxon>Eukaryota</taxon>
        <taxon>Sar</taxon>
        <taxon>Alveolata</taxon>
        <taxon>Dinophyceae</taxon>
        <taxon>Noctilucales</taxon>
        <taxon>Noctilucaceae</taxon>
        <taxon>Noctiluca</taxon>
    </lineage>
</organism>
<feature type="chain" id="PRO_5030773289" description="Phospholipase B-like" evidence="1">
    <location>
        <begin position="21"/>
        <end position="675"/>
    </location>
</feature>
<dbReference type="AlphaFoldDB" id="A0A7S1A0G5"/>
<name>A0A7S1A0G5_NOCSC</name>
<feature type="signal peptide" evidence="1">
    <location>
        <begin position="1"/>
        <end position="20"/>
    </location>
</feature>
<keyword evidence="1" id="KW-0732">Signal</keyword>
<accession>A0A7S1A0G5</accession>
<dbReference type="EMBL" id="HBFQ01018524">
    <property type="protein sequence ID" value="CAD8838601.1"/>
    <property type="molecule type" value="Transcribed_RNA"/>
</dbReference>
<evidence type="ECO:0000256" key="1">
    <source>
        <dbReference type="SAM" id="SignalP"/>
    </source>
</evidence>
<evidence type="ECO:0000313" key="2">
    <source>
        <dbReference type="EMBL" id="CAD8838601.1"/>
    </source>
</evidence>
<evidence type="ECO:0008006" key="3">
    <source>
        <dbReference type="Google" id="ProtNLM"/>
    </source>
</evidence>
<reference evidence="2" key="1">
    <citation type="submission" date="2021-01" db="EMBL/GenBank/DDBJ databases">
        <authorList>
            <person name="Corre E."/>
            <person name="Pelletier E."/>
            <person name="Niang G."/>
            <person name="Scheremetjew M."/>
            <person name="Finn R."/>
            <person name="Kale V."/>
            <person name="Holt S."/>
            <person name="Cochrane G."/>
            <person name="Meng A."/>
            <person name="Brown T."/>
            <person name="Cohen L."/>
        </authorList>
    </citation>
    <scope>NUCLEOTIDE SEQUENCE</scope>
</reference>
<sequence length="675" mass="73767">MSALVSAMCLMWWATIGGSAVTPDATLFRQWRARLDAQLQEMPSRGCTCGGQKVENMEGWLQDHCNMDDSGCVISINQDMQWFGRFRHVSQRGTPESLEEKLQGVLHLFAASRLEMEHKVRQLGHLIDFLEQRDGAEPFTNLEIEAQATLAAAASESADGRVEVTLGRTRQANGTVMDDAVSCSCGRLAKPFSMCGNQAVALDNPKDAAGVTLTEQADLTSATTAGASLAAVSTAVNDQYAAGHLLLTYLYLYFPSAFILMTPVWGSGPQFPQGSSVTGAHSSACGWLPWSRMFGPHVSCASPAQLLLGGWPTAFAWFESSPYGLLTFSPAGSRRSSCWMIPFVGMPGGLISGRPVEDRTFFGSHPCGVSSSAANNVDAMNFLANKYAYDERLVSMLYELEARNASFTKVTFFTTQLQYLAVLGWNPKHAALQHHGVQLTLEANASLPSVEGPVYGTGSVDTPRVLTLEMMSEGLLWTLRSDELDRAEVHSYEAYTYDRIRPAVVADYVVDQKLATYTDGNCQVFAKNLMDRVLAHSSTGHGKDMTFAPSHVTRVLGDVQEITSRARMLLACTFLVVLVGISVQSAVLWRVTGHVRAGSAAKMGLVRHTAEMVVQDFTSADEWATELVGNRLMMLVRGWVMFSWPPALWYWAYLKVSQWRESRKIASDGAALLPG</sequence>
<gene>
    <name evidence="2" type="ORF">NSCI0253_LOCUS12949</name>
</gene>
<protein>
    <recommendedName>
        <fullName evidence="3">Phospholipase B-like</fullName>
    </recommendedName>
</protein>
<proteinExistence type="predicted"/>